<reference evidence="3" key="1">
    <citation type="journal article" date="2019" name="Int. J. Syst. Evol. Microbiol.">
        <title>The Global Catalogue of Microorganisms (GCM) 10K type strain sequencing project: providing services to taxonomists for standard genome sequencing and annotation.</title>
        <authorList>
            <consortium name="The Broad Institute Genomics Platform"/>
            <consortium name="The Broad Institute Genome Sequencing Center for Infectious Disease"/>
            <person name="Wu L."/>
            <person name="Ma J."/>
        </authorList>
    </citation>
    <scope>NUCLEOTIDE SEQUENCE [LARGE SCALE GENOMIC DNA]</scope>
    <source>
        <strain evidence="3">CGMCC 1.16031</strain>
    </source>
</reference>
<accession>A0ABW1XKQ1</accession>
<organism evidence="2 3">
    <name type="scientific">Pseudobowmanella zhangzhouensis</name>
    <dbReference type="NCBI Taxonomy" id="1537679"/>
    <lineage>
        <taxon>Bacteria</taxon>
        <taxon>Pseudomonadati</taxon>
        <taxon>Pseudomonadota</taxon>
        <taxon>Gammaproteobacteria</taxon>
        <taxon>Alteromonadales</taxon>
        <taxon>Alteromonadaceae</taxon>
    </lineage>
</organism>
<proteinExistence type="predicted"/>
<gene>
    <name evidence="2" type="ORF">ACFP85_10820</name>
</gene>
<feature type="signal peptide" evidence="1">
    <location>
        <begin position="1"/>
        <end position="23"/>
    </location>
</feature>
<keyword evidence="1" id="KW-0732">Signal</keyword>
<dbReference type="EMBL" id="JBHSUS010000001">
    <property type="protein sequence ID" value="MFC6440634.1"/>
    <property type="molecule type" value="Genomic_DNA"/>
</dbReference>
<keyword evidence="3" id="KW-1185">Reference proteome</keyword>
<evidence type="ECO:0000256" key="1">
    <source>
        <dbReference type="SAM" id="SignalP"/>
    </source>
</evidence>
<evidence type="ECO:0000313" key="3">
    <source>
        <dbReference type="Proteomes" id="UP001596364"/>
    </source>
</evidence>
<dbReference type="RefSeq" id="WP_131259591.1">
    <property type="nucleotide sequence ID" value="NZ_JBHSUS010000001.1"/>
</dbReference>
<dbReference type="Proteomes" id="UP001596364">
    <property type="component" value="Unassembled WGS sequence"/>
</dbReference>
<feature type="chain" id="PRO_5047226035" evidence="1">
    <location>
        <begin position="24"/>
        <end position="95"/>
    </location>
</feature>
<evidence type="ECO:0000313" key="2">
    <source>
        <dbReference type="EMBL" id="MFC6440634.1"/>
    </source>
</evidence>
<sequence length="95" mass="10425">MFKQSFTSILVAGMGILSVSAHSQEVTVNTLTQQVISEAVDALESQLQQRLEHSLDNFFSELPTELPIKDGEVVTSEVDIEASDADDQTAMLRIE</sequence>
<protein>
    <submittedName>
        <fullName evidence="2">Uncharacterized protein</fullName>
    </submittedName>
</protein>
<name>A0ABW1XKQ1_9ALTE</name>
<comment type="caution">
    <text evidence="2">The sequence shown here is derived from an EMBL/GenBank/DDBJ whole genome shotgun (WGS) entry which is preliminary data.</text>
</comment>